<gene>
    <name evidence="1" type="ORF">BDZ31_001080</name>
</gene>
<reference evidence="1 2" key="1">
    <citation type="submission" date="2020-08" db="EMBL/GenBank/DDBJ databases">
        <title>Genomic Encyclopedia of Archaeal and Bacterial Type Strains, Phase II (KMG-II): from individual species to whole genera.</title>
        <authorList>
            <person name="Goeker M."/>
        </authorList>
    </citation>
    <scope>NUCLEOTIDE SEQUENCE [LARGE SCALE GENOMIC DNA]</scope>
    <source>
        <strain evidence="1 2">DSM 23288</strain>
    </source>
</reference>
<dbReference type="EMBL" id="JACHNU010000001">
    <property type="protein sequence ID" value="MBB4661507.1"/>
    <property type="molecule type" value="Genomic_DNA"/>
</dbReference>
<accession>A0A840I9B7</accession>
<dbReference type="Proteomes" id="UP000585272">
    <property type="component" value="Unassembled WGS sequence"/>
</dbReference>
<sequence length="262" mass="29475">MPGICLVHLVWAPLGTEPIRRFLDAYRQRPAGRDHRLLVVLNGFDGTPPPAVTNVLAEVEHEPLLLPERVQDLTAYRLAAEHAADADRLCFLNSHAEPLADGWLAMLDDQLRAPRVGIVGATGSNESHFSAAARPLKPLRRFQFPPFPNTHLRTNGFMLRRDDMLALDWSVGRTKGSAYRLESGNRGIVRQLLARGLEPRVVDRDGRGLEPHQWPESRTYRSGAQEQLLIADNRTRQYATASQERREWYASISWGTPAPARL</sequence>
<dbReference type="AlphaFoldDB" id="A0A840I9B7"/>
<keyword evidence="2" id="KW-1185">Reference proteome</keyword>
<organism evidence="1 2">
    <name type="scientific">Conexibacter arvalis</name>
    <dbReference type="NCBI Taxonomy" id="912552"/>
    <lineage>
        <taxon>Bacteria</taxon>
        <taxon>Bacillati</taxon>
        <taxon>Actinomycetota</taxon>
        <taxon>Thermoleophilia</taxon>
        <taxon>Solirubrobacterales</taxon>
        <taxon>Conexibacteraceae</taxon>
        <taxon>Conexibacter</taxon>
    </lineage>
</organism>
<dbReference type="SUPFAM" id="SSF53448">
    <property type="entry name" value="Nucleotide-diphospho-sugar transferases"/>
    <property type="match status" value="1"/>
</dbReference>
<name>A0A840I9B7_9ACTN</name>
<comment type="caution">
    <text evidence="1">The sequence shown here is derived from an EMBL/GenBank/DDBJ whole genome shotgun (WGS) entry which is preliminary data.</text>
</comment>
<proteinExistence type="predicted"/>
<evidence type="ECO:0000313" key="1">
    <source>
        <dbReference type="EMBL" id="MBB4661507.1"/>
    </source>
</evidence>
<dbReference type="InterPro" id="IPR029044">
    <property type="entry name" value="Nucleotide-diphossugar_trans"/>
</dbReference>
<evidence type="ECO:0000313" key="2">
    <source>
        <dbReference type="Proteomes" id="UP000585272"/>
    </source>
</evidence>
<evidence type="ECO:0008006" key="3">
    <source>
        <dbReference type="Google" id="ProtNLM"/>
    </source>
</evidence>
<protein>
    <recommendedName>
        <fullName evidence="3">Glycosyl transferase family 2</fullName>
    </recommendedName>
</protein>
<dbReference type="RefSeq" id="WP_183339721.1">
    <property type="nucleotide sequence ID" value="NZ_JACHNU010000001.1"/>
</dbReference>